<evidence type="ECO:0000256" key="1">
    <source>
        <dbReference type="ARBA" id="ARBA00023015"/>
    </source>
</evidence>
<dbReference type="InterPro" id="IPR010982">
    <property type="entry name" value="Lambda_DNA-bd_dom_sf"/>
</dbReference>
<proteinExistence type="predicted"/>
<dbReference type="EMBL" id="BAAAQX010000022">
    <property type="protein sequence ID" value="GAA2211709.1"/>
    <property type="molecule type" value="Genomic_DNA"/>
</dbReference>
<evidence type="ECO:0000256" key="3">
    <source>
        <dbReference type="ARBA" id="ARBA00023163"/>
    </source>
</evidence>
<dbReference type="PROSITE" id="PS50932">
    <property type="entry name" value="HTH_LACI_2"/>
    <property type="match status" value="1"/>
</dbReference>
<evidence type="ECO:0000256" key="2">
    <source>
        <dbReference type="ARBA" id="ARBA00023125"/>
    </source>
</evidence>
<protein>
    <submittedName>
        <fullName evidence="5">LacI family DNA-binding transcriptional regulator</fullName>
    </submittedName>
</protein>
<dbReference type="Proteomes" id="UP001499843">
    <property type="component" value="Unassembled WGS sequence"/>
</dbReference>
<dbReference type="CDD" id="cd01392">
    <property type="entry name" value="HTH_LacI"/>
    <property type="match status" value="1"/>
</dbReference>
<comment type="caution">
    <text evidence="5">The sequence shown here is derived from an EMBL/GenBank/DDBJ whole genome shotgun (WGS) entry which is preliminary data.</text>
</comment>
<dbReference type="Pfam" id="PF13377">
    <property type="entry name" value="Peripla_BP_3"/>
    <property type="match status" value="1"/>
</dbReference>
<dbReference type="PANTHER" id="PTHR30146:SF109">
    <property type="entry name" value="HTH-TYPE TRANSCRIPTIONAL REGULATOR GALS"/>
    <property type="match status" value="1"/>
</dbReference>
<evidence type="ECO:0000259" key="4">
    <source>
        <dbReference type="PROSITE" id="PS50932"/>
    </source>
</evidence>
<keyword evidence="3" id="KW-0804">Transcription</keyword>
<keyword evidence="2 5" id="KW-0238">DNA-binding</keyword>
<dbReference type="SUPFAM" id="SSF47413">
    <property type="entry name" value="lambda repressor-like DNA-binding domains"/>
    <property type="match status" value="1"/>
</dbReference>
<evidence type="ECO:0000313" key="6">
    <source>
        <dbReference type="Proteomes" id="UP001499843"/>
    </source>
</evidence>
<dbReference type="GO" id="GO:0003677">
    <property type="term" value="F:DNA binding"/>
    <property type="evidence" value="ECO:0007669"/>
    <property type="project" value="UniProtKB-KW"/>
</dbReference>
<dbReference type="Gene3D" id="3.40.50.2300">
    <property type="match status" value="2"/>
</dbReference>
<feature type="domain" description="HTH lacI-type" evidence="4">
    <location>
        <begin position="9"/>
        <end position="63"/>
    </location>
</feature>
<dbReference type="Gene3D" id="1.10.260.40">
    <property type="entry name" value="lambda repressor-like DNA-binding domains"/>
    <property type="match status" value="1"/>
</dbReference>
<dbReference type="RefSeq" id="WP_344484817.1">
    <property type="nucleotide sequence ID" value="NZ_BAAAQX010000022.1"/>
</dbReference>
<organism evidence="5 6">
    <name type="scientific">Nonomuraea monospora</name>
    <dbReference type="NCBI Taxonomy" id="568818"/>
    <lineage>
        <taxon>Bacteria</taxon>
        <taxon>Bacillati</taxon>
        <taxon>Actinomycetota</taxon>
        <taxon>Actinomycetes</taxon>
        <taxon>Streptosporangiales</taxon>
        <taxon>Streptosporangiaceae</taxon>
        <taxon>Nonomuraea</taxon>
    </lineage>
</organism>
<gene>
    <name evidence="5" type="ORF">GCM10009850_071690</name>
</gene>
<dbReference type="InterPro" id="IPR000843">
    <property type="entry name" value="HTH_LacI"/>
</dbReference>
<dbReference type="InterPro" id="IPR046335">
    <property type="entry name" value="LacI/GalR-like_sensor"/>
</dbReference>
<reference evidence="6" key="1">
    <citation type="journal article" date="2019" name="Int. J. Syst. Evol. Microbiol.">
        <title>The Global Catalogue of Microorganisms (GCM) 10K type strain sequencing project: providing services to taxonomists for standard genome sequencing and annotation.</title>
        <authorList>
            <consortium name="The Broad Institute Genomics Platform"/>
            <consortium name="The Broad Institute Genome Sequencing Center for Infectious Disease"/>
            <person name="Wu L."/>
            <person name="Ma J."/>
        </authorList>
    </citation>
    <scope>NUCLEOTIDE SEQUENCE [LARGE SCALE GENOMIC DNA]</scope>
    <source>
        <strain evidence="6">JCM 16114</strain>
    </source>
</reference>
<dbReference type="PANTHER" id="PTHR30146">
    <property type="entry name" value="LACI-RELATED TRANSCRIPTIONAL REPRESSOR"/>
    <property type="match status" value="1"/>
</dbReference>
<name>A0ABP5PJD8_9ACTN</name>
<sequence length="340" mass="36131">MSETRRRPPGSTDVARLAGVSQKTVSRVMNGEPYVSDEIRRRVLAAARELGYRRNTAARALNLGRFHRIGVVSLGSALYGPASQLIELERRARAIGYAFSVVNTLEDDDGGVARAVETLLEQGVDGIVLSEPIDVGELRVEPGVPVLSLGPMPGLTGPDAIINSPSNVDAGREATEHLLALGHPTVRHVAGPWRWWAARERVRGWREALAAAGAPEPPMLAGDWSPASGYAAGRELAADPRVTAVFVANDDMAIGVLRALAEAGRAVPGEVSVIGMDDIPAAAYLSPPLTTIRQDFAASVAQGLALLVERIEGRSGTPVPLLPTTHLVKRQSTRPPEEKT</sequence>
<accession>A0ABP5PJD8</accession>
<dbReference type="SUPFAM" id="SSF53822">
    <property type="entry name" value="Periplasmic binding protein-like I"/>
    <property type="match status" value="1"/>
</dbReference>
<keyword evidence="1" id="KW-0805">Transcription regulation</keyword>
<dbReference type="SMART" id="SM00354">
    <property type="entry name" value="HTH_LACI"/>
    <property type="match status" value="1"/>
</dbReference>
<dbReference type="CDD" id="cd01574">
    <property type="entry name" value="PBP1_LacI"/>
    <property type="match status" value="1"/>
</dbReference>
<dbReference type="Pfam" id="PF00356">
    <property type="entry name" value="LacI"/>
    <property type="match status" value="1"/>
</dbReference>
<dbReference type="InterPro" id="IPR028082">
    <property type="entry name" value="Peripla_BP_I"/>
</dbReference>
<evidence type="ECO:0000313" key="5">
    <source>
        <dbReference type="EMBL" id="GAA2211709.1"/>
    </source>
</evidence>
<keyword evidence="6" id="KW-1185">Reference proteome</keyword>